<keyword evidence="3" id="KW-1185">Reference proteome</keyword>
<protein>
    <recommendedName>
        <fullName evidence="4">4a-hydroxytetrahydrobiopterin dehydratase</fullName>
    </recommendedName>
</protein>
<dbReference type="GO" id="GO:0006729">
    <property type="term" value="P:tetrahydrobiopterin biosynthetic process"/>
    <property type="evidence" value="ECO:0007669"/>
    <property type="project" value="InterPro"/>
</dbReference>
<evidence type="ECO:0008006" key="4">
    <source>
        <dbReference type="Google" id="ProtNLM"/>
    </source>
</evidence>
<evidence type="ECO:0000313" key="3">
    <source>
        <dbReference type="Proteomes" id="UP000322225"/>
    </source>
</evidence>
<sequence>MVIAVPRMTAVRGALEIATNAIAGPSTSRCLRLTGTASRYVSSTRTTSRVTRSSTPLSIQRRRTTSSINYRPAAPSSTSNTPPKPPRRPSPYRLLQPHAFLADFAPLHVKGWRLDALEPQERLVNPTGHVDEGLSADKAEGADLQSRRLVRVYEFGDGKEGWRDLLRFVAKTGEVIEEEDHHPSILISPSSDYKPILPSSSPLSDRTYVVELSTHTHTPLPPYPLTTKGGKMKPGVTGKDVKLAERVEGVFEEVTGGKGMVQVKRE</sequence>
<feature type="compositionally biased region" description="Low complexity" evidence="1">
    <location>
        <begin position="71"/>
        <end position="81"/>
    </location>
</feature>
<reference evidence="2" key="1">
    <citation type="submission" date="2017-08" db="EMBL/GenBank/DDBJ databases">
        <authorList>
            <person name="Cuomo C."/>
            <person name="Billmyre B."/>
            <person name="Heitman J."/>
        </authorList>
    </citation>
    <scope>NUCLEOTIDE SEQUENCE</scope>
    <source>
        <strain evidence="2">CBS 12478</strain>
    </source>
</reference>
<feature type="compositionally biased region" description="Low complexity" evidence="1">
    <location>
        <begin position="41"/>
        <end position="55"/>
    </location>
</feature>
<dbReference type="AlphaFoldDB" id="A0AAJ8MWN2"/>
<accession>A0AAJ8MWN2</accession>
<feature type="region of interest" description="Disordered" evidence="1">
    <location>
        <begin position="41"/>
        <end position="93"/>
    </location>
</feature>
<dbReference type="Gene3D" id="3.30.1360.20">
    <property type="entry name" value="Transcriptional coactivator/pterin dehydratase"/>
    <property type="match status" value="1"/>
</dbReference>
<dbReference type="EMBL" id="CP144055">
    <property type="protein sequence ID" value="WWD18443.1"/>
    <property type="molecule type" value="Genomic_DNA"/>
</dbReference>
<evidence type="ECO:0000256" key="1">
    <source>
        <dbReference type="SAM" id="MobiDB-lite"/>
    </source>
</evidence>
<proteinExistence type="predicted"/>
<dbReference type="Proteomes" id="UP000322225">
    <property type="component" value="Chromosome 5"/>
</dbReference>
<reference evidence="2" key="2">
    <citation type="submission" date="2024-01" db="EMBL/GenBank/DDBJ databases">
        <title>Comparative genomics of Cryptococcus and Kwoniella reveals pathogenesis evolution and contrasting modes of karyotype evolution via chromosome fusion or intercentromeric recombination.</title>
        <authorList>
            <person name="Coelho M.A."/>
            <person name="David-Palma M."/>
            <person name="Shea T."/>
            <person name="Bowers K."/>
            <person name="McGinley-Smith S."/>
            <person name="Mohammad A.W."/>
            <person name="Gnirke A."/>
            <person name="Yurkov A.M."/>
            <person name="Nowrousian M."/>
            <person name="Sun S."/>
            <person name="Cuomo C.A."/>
            <person name="Heitman J."/>
        </authorList>
    </citation>
    <scope>NUCLEOTIDE SEQUENCE</scope>
    <source>
        <strain evidence="2">CBS 12478</strain>
    </source>
</reference>
<evidence type="ECO:0000313" key="2">
    <source>
        <dbReference type="EMBL" id="WWD18443.1"/>
    </source>
</evidence>
<gene>
    <name evidence="2" type="ORF">CI109_102895</name>
</gene>
<dbReference type="GO" id="GO:0008124">
    <property type="term" value="F:4-alpha-hydroxytetrahydrobiopterin dehydratase activity"/>
    <property type="evidence" value="ECO:0007669"/>
    <property type="project" value="InterPro"/>
</dbReference>
<dbReference type="SUPFAM" id="SSF55248">
    <property type="entry name" value="PCD-like"/>
    <property type="match status" value="1"/>
</dbReference>
<organism evidence="2 3">
    <name type="scientific">Kwoniella shandongensis</name>
    <dbReference type="NCBI Taxonomy" id="1734106"/>
    <lineage>
        <taxon>Eukaryota</taxon>
        <taxon>Fungi</taxon>
        <taxon>Dikarya</taxon>
        <taxon>Basidiomycota</taxon>
        <taxon>Agaricomycotina</taxon>
        <taxon>Tremellomycetes</taxon>
        <taxon>Tremellales</taxon>
        <taxon>Cryptococcaceae</taxon>
        <taxon>Kwoniella</taxon>
    </lineage>
</organism>
<name>A0AAJ8MWN2_9TREE</name>
<dbReference type="KEGG" id="ksn:43585386"/>
<dbReference type="InterPro" id="IPR036428">
    <property type="entry name" value="PCD_sf"/>
</dbReference>
<dbReference type="RefSeq" id="XP_031864173.2">
    <property type="nucleotide sequence ID" value="XM_032001283.2"/>
</dbReference>
<dbReference type="GeneID" id="43585386"/>